<dbReference type="InterPro" id="IPR050388">
    <property type="entry name" value="ABC_Ni/Peptide_Import"/>
</dbReference>
<dbReference type="InterPro" id="IPR013563">
    <property type="entry name" value="Oligopep_ABC_C"/>
</dbReference>
<feature type="domain" description="ABC transporter" evidence="10">
    <location>
        <begin position="6"/>
        <end position="256"/>
    </location>
</feature>
<dbReference type="GO" id="GO:0015833">
    <property type="term" value="P:peptide transport"/>
    <property type="evidence" value="ECO:0007669"/>
    <property type="project" value="InterPro"/>
</dbReference>
<dbReference type="GO" id="GO:0005524">
    <property type="term" value="F:ATP binding"/>
    <property type="evidence" value="ECO:0007669"/>
    <property type="project" value="UniProtKB-KW"/>
</dbReference>
<accession>A0A6N2XRS4</accession>
<dbReference type="InterPro" id="IPR017871">
    <property type="entry name" value="ABC_transporter-like_CS"/>
</dbReference>
<dbReference type="Pfam" id="PF08352">
    <property type="entry name" value="oligo_HPY"/>
    <property type="match status" value="1"/>
</dbReference>
<keyword evidence="8" id="KW-1278">Translocase</keyword>
<dbReference type="GO" id="GO:0005886">
    <property type="term" value="C:plasma membrane"/>
    <property type="evidence" value="ECO:0007669"/>
    <property type="project" value="UniProtKB-SubCell"/>
</dbReference>
<dbReference type="SUPFAM" id="SSF52540">
    <property type="entry name" value="P-loop containing nucleoside triphosphate hydrolases"/>
    <property type="match status" value="1"/>
</dbReference>
<keyword evidence="5" id="KW-0997">Cell inner membrane</keyword>
<dbReference type="CDD" id="cd03257">
    <property type="entry name" value="ABC_NikE_OppD_transporters"/>
    <property type="match status" value="1"/>
</dbReference>
<gene>
    <name evidence="11" type="primary">oppD_15</name>
    <name evidence="11" type="ORF">CBLFYP116_05707</name>
</gene>
<keyword evidence="4" id="KW-1003">Cell membrane</keyword>
<keyword evidence="3" id="KW-0813">Transport</keyword>
<proteinExistence type="inferred from homology"/>
<evidence type="ECO:0000256" key="3">
    <source>
        <dbReference type="ARBA" id="ARBA00022448"/>
    </source>
</evidence>
<evidence type="ECO:0000256" key="1">
    <source>
        <dbReference type="ARBA" id="ARBA00004202"/>
    </source>
</evidence>
<evidence type="ECO:0000256" key="2">
    <source>
        <dbReference type="ARBA" id="ARBA00005417"/>
    </source>
</evidence>
<evidence type="ECO:0000256" key="4">
    <source>
        <dbReference type="ARBA" id="ARBA00022475"/>
    </source>
</evidence>
<evidence type="ECO:0000256" key="8">
    <source>
        <dbReference type="ARBA" id="ARBA00022967"/>
    </source>
</evidence>
<evidence type="ECO:0000256" key="9">
    <source>
        <dbReference type="ARBA" id="ARBA00023136"/>
    </source>
</evidence>
<evidence type="ECO:0000259" key="10">
    <source>
        <dbReference type="PROSITE" id="PS50893"/>
    </source>
</evidence>
<dbReference type="RefSeq" id="WP_002577221.1">
    <property type="nucleotide sequence ID" value="NZ_BAABZS010000001.1"/>
</dbReference>
<keyword evidence="9" id="KW-0472">Membrane</keyword>
<dbReference type="SMART" id="SM00382">
    <property type="entry name" value="AAA"/>
    <property type="match status" value="1"/>
</dbReference>
<dbReference type="InterPro" id="IPR003593">
    <property type="entry name" value="AAA+_ATPase"/>
</dbReference>
<reference evidence="11" key="1">
    <citation type="submission" date="2019-11" db="EMBL/GenBank/DDBJ databases">
        <authorList>
            <person name="Feng L."/>
        </authorList>
    </citation>
    <scope>NUCLEOTIDE SEQUENCE</scope>
    <source>
        <strain evidence="11">CbolteaeLFYP116</strain>
    </source>
</reference>
<dbReference type="PANTHER" id="PTHR43297">
    <property type="entry name" value="OLIGOPEPTIDE TRANSPORT ATP-BINDING PROTEIN APPD"/>
    <property type="match status" value="1"/>
</dbReference>
<dbReference type="Gene3D" id="3.40.50.300">
    <property type="entry name" value="P-loop containing nucleotide triphosphate hydrolases"/>
    <property type="match status" value="1"/>
</dbReference>
<keyword evidence="6" id="KW-0547">Nucleotide-binding</keyword>
<dbReference type="PROSITE" id="PS50893">
    <property type="entry name" value="ABC_TRANSPORTER_2"/>
    <property type="match status" value="1"/>
</dbReference>
<sequence length="329" mass="36425">MNETLLEIKDLVIHYETDSGVVEAVNGMNLVLNKGQSLGLVGETGAGKTTTALGILRLLSEPPARIISGEIHFEGRDVLAMDKDALQKYRGKKVSMIFQDPMTSLNPVMTIGEQVMESLEIHEPNLSREELAAKAQETLEMVGIREERFNDYPHQFSGGMKQRVVIAIALCCNPELLIADEPTTALDVTIQAQVLDMIRTLRNELQTSMILITHDLGLVVENCDMVAIIYAGEIVEYGNLADIFENARHPYTVGLFGCIPNIDKDVHRLKPIEGLMPDPMNLPDGCPFHDRCEYCMEICRKEKPADLEISPGHIVKCHLCAAGEKEGSK</sequence>
<name>A0A6N2XRS4_9FIRM</name>
<dbReference type="PANTHER" id="PTHR43297:SF14">
    <property type="entry name" value="ATPASE AAA-TYPE CORE DOMAIN-CONTAINING PROTEIN"/>
    <property type="match status" value="1"/>
</dbReference>
<dbReference type="GO" id="GO:0016887">
    <property type="term" value="F:ATP hydrolysis activity"/>
    <property type="evidence" value="ECO:0007669"/>
    <property type="project" value="InterPro"/>
</dbReference>
<comment type="similarity">
    <text evidence="2">Belongs to the ABC transporter superfamily.</text>
</comment>
<evidence type="ECO:0000256" key="7">
    <source>
        <dbReference type="ARBA" id="ARBA00022840"/>
    </source>
</evidence>
<dbReference type="Pfam" id="PF00005">
    <property type="entry name" value="ABC_tran"/>
    <property type="match status" value="1"/>
</dbReference>
<dbReference type="InterPro" id="IPR003439">
    <property type="entry name" value="ABC_transporter-like_ATP-bd"/>
</dbReference>
<dbReference type="FunFam" id="3.40.50.300:FF:000016">
    <property type="entry name" value="Oligopeptide ABC transporter ATP-binding component"/>
    <property type="match status" value="1"/>
</dbReference>
<dbReference type="GeneID" id="23115521"/>
<evidence type="ECO:0000313" key="11">
    <source>
        <dbReference type="EMBL" id="VYT56812.1"/>
    </source>
</evidence>
<evidence type="ECO:0000256" key="6">
    <source>
        <dbReference type="ARBA" id="ARBA00022741"/>
    </source>
</evidence>
<dbReference type="EMBL" id="CACRTF010000024">
    <property type="protein sequence ID" value="VYT56812.1"/>
    <property type="molecule type" value="Genomic_DNA"/>
</dbReference>
<keyword evidence="7 11" id="KW-0067">ATP-binding</keyword>
<dbReference type="InterPro" id="IPR027417">
    <property type="entry name" value="P-loop_NTPase"/>
</dbReference>
<dbReference type="AlphaFoldDB" id="A0A6N2XRS4"/>
<dbReference type="NCBIfam" id="TIGR01727">
    <property type="entry name" value="oligo_HPY"/>
    <property type="match status" value="1"/>
</dbReference>
<organism evidence="11">
    <name type="scientific">Enterocloster bolteae</name>
    <dbReference type="NCBI Taxonomy" id="208479"/>
    <lineage>
        <taxon>Bacteria</taxon>
        <taxon>Bacillati</taxon>
        <taxon>Bacillota</taxon>
        <taxon>Clostridia</taxon>
        <taxon>Lachnospirales</taxon>
        <taxon>Lachnospiraceae</taxon>
        <taxon>Enterocloster</taxon>
    </lineage>
</organism>
<evidence type="ECO:0000256" key="5">
    <source>
        <dbReference type="ARBA" id="ARBA00022519"/>
    </source>
</evidence>
<comment type="subcellular location">
    <subcellularLocation>
        <location evidence="1">Cell membrane</location>
        <topology evidence="1">Peripheral membrane protein</topology>
    </subcellularLocation>
</comment>
<dbReference type="PROSITE" id="PS00211">
    <property type="entry name" value="ABC_TRANSPORTER_1"/>
    <property type="match status" value="1"/>
</dbReference>
<protein>
    <submittedName>
        <fullName evidence="11">Oligopeptide transport ATP-binding protein OppD</fullName>
    </submittedName>
</protein>